<feature type="compositionally biased region" description="Acidic residues" evidence="1">
    <location>
        <begin position="1372"/>
        <end position="1389"/>
    </location>
</feature>
<organism evidence="3 4">
    <name type="scientific">Pseudo-nitzschia multistriata</name>
    <dbReference type="NCBI Taxonomy" id="183589"/>
    <lineage>
        <taxon>Eukaryota</taxon>
        <taxon>Sar</taxon>
        <taxon>Stramenopiles</taxon>
        <taxon>Ochrophyta</taxon>
        <taxon>Bacillariophyta</taxon>
        <taxon>Bacillariophyceae</taxon>
        <taxon>Bacillariophycidae</taxon>
        <taxon>Bacillariales</taxon>
        <taxon>Bacillariaceae</taxon>
        <taxon>Pseudo-nitzschia</taxon>
    </lineage>
</organism>
<feature type="region of interest" description="Disordered" evidence="1">
    <location>
        <begin position="1"/>
        <end position="98"/>
    </location>
</feature>
<feature type="region of interest" description="Disordered" evidence="1">
    <location>
        <begin position="647"/>
        <end position="669"/>
    </location>
</feature>
<keyword evidence="4" id="KW-1185">Reference proteome</keyword>
<dbReference type="Proteomes" id="UP000291116">
    <property type="component" value="Unassembled WGS sequence"/>
</dbReference>
<dbReference type="SUPFAM" id="SSF50249">
    <property type="entry name" value="Nucleic acid-binding proteins"/>
    <property type="match status" value="4"/>
</dbReference>
<feature type="compositionally biased region" description="Basic residues" evidence="1">
    <location>
        <begin position="1758"/>
        <end position="1767"/>
    </location>
</feature>
<dbReference type="PANTHER" id="PTHR23270:SF10">
    <property type="entry name" value="PROTEIN RRP5 HOMOLOG"/>
    <property type="match status" value="1"/>
</dbReference>
<dbReference type="FunFam" id="2.40.50.140:FF:000103">
    <property type="entry name" value="protein RRP5 homolog"/>
    <property type="match status" value="1"/>
</dbReference>
<dbReference type="PROSITE" id="PS50126">
    <property type="entry name" value="S1"/>
    <property type="match status" value="5"/>
</dbReference>
<feature type="compositionally biased region" description="Basic and acidic residues" evidence="1">
    <location>
        <begin position="54"/>
        <end position="69"/>
    </location>
</feature>
<dbReference type="SMART" id="SM00316">
    <property type="entry name" value="S1"/>
    <property type="match status" value="9"/>
</dbReference>
<dbReference type="InterPro" id="IPR045209">
    <property type="entry name" value="Rrp5"/>
</dbReference>
<feature type="domain" description="S1 motif" evidence="2">
    <location>
        <begin position="742"/>
        <end position="812"/>
    </location>
</feature>
<feature type="region of interest" description="Disordered" evidence="1">
    <location>
        <begin position="1608"/>
        <end position="1801"/>
    </location>
</feature>
<feature type="domain" description="S1 motif" evidence="2">
    <location>
        <begin position="1435"/>
        <end position="1515"/>
    </location>
</feature>
<dbReference type="PANTHER" id="PTHR23270">
    <property type="entry name" value="PROGRAMMED CELL DEATH PROTEIN 11 PRE-RRNA PROCESSING PROTEIN RRP5"/>
    <property type="match status" value="1"/>
</dbReference>
<feature type="region of interest" description="Disordered" evidence="1">
    <location>
        <begin position="1359"/>
        <end position="1389"/>
    </location>
</feature>
<feature type="compositionally biased region" description="Acidic residues" evidence="1">
    <location>
        <begin position="1666"/>
        <end position="1705"/>
    </location>
</feature>
<dbReference type="InterPro" id="IPR012340">
    <property type="entry name" value="NA-bd_OB-fold"/>
</dbReference>
<feature type="region of interest" description="Disordered" evidence="1">
    <location>
        <begin position="2042"/>
        <end position="2065"/>
    </location>
</feature>
<dbReference type="Gene3D" id="1.25.40.10">
    <property type="entry name" value="Tetratricopeptide repeat domain"/>
    <property type="match status" value="1"/>
</dbReference>
<dbReference type="EMBL" id="CAACVS010000531">
    <property type="protein sequence ID" value="VEU43270.1"/>
    <property type="molecule type" value="Genomic_DNA"/>
</dbReference>
<name>A0A448ZMJ9_9STRA</name>
<feature type="domain" description="S1 motif" evidence="2">
    <location>
        <begin position="1026"/>
        <end position="1055"/>
    </location>
</feature>
<dbReference type="InterPro" id="IPR003029">
    <property type="entry name" value="S1_domain"/>
</dbReference>
<dbReference type="Gene3D" id="2.40.50.140">
    <property type="entry name" value="Nucleic acid-binding proteins"/>
    <property type="match status" value="4"/>
</dbReference>
<feature type="compositionally biased region" description="Low complexity" evidence="1">
    <location>
        <begin position="1714"/>
        <end position="1728"/>
    </location>
</feature>
<feature type="compositionally biased region" description="Basic and acidic residues" evidence="1">
    <location>
        <begin position="16"/>
        <end position="29"/>
    </location>
</feature>
<dbReference type="InterPro" id="IPR011990">
    <property type="entry name" value="TPR-like_helical_dom_sf"/>
</dbReference>
<dbReference type="OrthoDB" id="412781at2759"/>
<feature type="compositionally biased region" description="Acidic residues" evidence="1">
    <location>
        <begin position="1644"/>
        <end position="1655"/>
    </location>
</feature>
<evidence type="ECO:0000256" key="1">
    <source>
        <dbReference type="SAM" id="MobiDB-lite"/>
    </source>
</evidence>
<feature type="domain" description="S1 motif" evidence="2">
    <location>
        <begin position="1225"/>
        <end position="1302"/>
    </location>
</feature>
<evidence type="ECO:0000313" key="4">
    <source>
        <dbReference type="Proteomes" id="UP000291116"/>
    </source>
</evidence>
<sequence length="2065" mass="225855">MVDETSFPRGSSHSAKKIEPAETTSKELLRPSQKRKASGEKAGASQAAPTASSIEKDFLFGSKKTKEGKSSSSSKRRKTDDAPVANKHSLLPLGGGGVVVSTRKHKKENSGTTTVSTTTHIEALGFSKMAKGTKVLACVREVQEHYAIVSLPNLLTAYILPQGKPGQTPKYPLANTLRVGQTIAVVVTKIAVEPVKGGKPRRRIQVSALPQAVNPRLLLAGEIGGNTGSDLTSAANRLARAMVPIRGQILSVEDHGCVVELGFGKRGFLSFDQVGSSGKHKDNNYVILEEDEEYEDEEDDDVSKRPIILQQGRIYDFMVLPINTASDKEQSATTVFPLSLQTTQRMAKQTVSSLTSNASGKHGKGGSKKTTTVPFSFSSLTPGWLVQVKVEAIANNGLCVSLFGNVFRGAMEMNHLGATLIPNAKDGAAAGGPDGGFQRLADGLFQNHQHFTARILAVDVPTKLIRLSMAPHILTLAQPSEPKNPLRAFPTTGSIVRGCTVVKLDPGIGALLALPSEHNIAEDSLLPKSMAKSCDLFQNSAFEETSHIRKVYVHISKALDESEEAETDNDGSVKGKFLKEFAPSTQHDVRILSTGHWLEGIATGGCAPSILKAHVLTHADLVPGKVYKQVPICSHLQGGSILVQLGGGSSRSSKGKKKKSPSSSHQVSGLIPPAQLFDVVSKNSSEYRQKIFKTKYAVDAKVDVRVLWVDPIRKKCLVTAKKTIVQASQEQIITDYSDAKVGQIAVGFVSRVDDQGLSITFCNKVYGKVTARSLAADLGVEDHRETYSVGDVVTTRIVKVKKVTRKQSFEEDDEDSEMDGDDDVEMQSSGGREHFELVLSLKVHGGDDDDDAMNEDEVDIHNPQQVRLRAGAILPGKSMKIVELVNGKPKKSGGYVPGYAIVSIKSKHLVDGKSLGKAKMLSNIECKLPYNNLADSFEPVDILNVENLDALAKRVLTVGKKIKQQGLVLVDPQKSNVDYASGIGSMPVVSLRKKLIETIENQSNAKGADPEKVPIVPSPSTRLFVGAYLLGFVAQVDTRHGAFVRFLDGMTGLVPKKSGGLQLHLYDTLVTKIAVIDDSVVPHRIMLETVSGSDHIASIDTKKINTSFKVGDKISKAKLTNIHFLEASLRTGPNKESVYLHCSDKDSKLSVIKERKKPLRKQSPDVTKNHPFYNLKAGKELQDLTVLSIQTSGNKVKVWVTDKKIDSEKSDAPLFIEKASDLSQGMKITGIVTAFAKDNNGIFVQISPKLRGFVSGLELSRDTNVLNDLESHVPLGAAIECRVIKVQSKGASKDPFIMLSVLACETKSAQIPKPVAGDLVIGRINKDMKSVLAPSLMLNLRGAVGRCCITELEEPDEWVNMPLGQPKKEKSDDDDAMDEGDGDGENTEVEDDYVNKEYVECRVLGKDSSGKHVDVSLRSSRISGDLEDDPAPTTGDVVQGYVLQTTNKGCFVRISRTAEGRSTLRELCDGYIANPTASFPMGRLVVGKIKETRPVSKKGRHSKDSVKIQADLDMRESVLLEEAENLLSYEDIEEGKKYKGTVQTVTNYGVFVRIERSNMDGLVHLSECSDKFVKDLEALYSPGDLVKVLVVKKDDEAKRLGLSMKASHFEDDSDTDDSSVDSDIEMQDSDDESDDMENVRELQDSDDGSDSDDENYAAKLAAKMNDEDDDGSDDDGSGSEDDSEDEGDGSDDSSSDDESDDDEKDVLDTNVGFSWGAAALGSNSSGAGAKEGDSSDDSDSDSDSDDDEGEFGNEKSNSRRSRKRQAKKRLEEQETSRRETALADGTADSNPETAGDFERLLSGEPNNSELWIRYMAFHLSLADVPAARKVAETALERIEFREEKEKLNVWSALLTLEHKFGNDETFQGVIDRACQQNNPKQVYMRACEILANDAEQSSNDPVSVKKADALFATMCKKHKSKKTVWLAHMRYLLKQSRDKDAHALMKRAMMSLGSHKHAETMSRFAQMEFELGSPERGRTIFDGLLLKYAKRLDLFFVYLDKECKFGNLEHARSMLERKVEERKLSDRQMKSLFKKWYRMEEEHGTEETQEHVKESARAYVTTSTK</sequence>
<feature type="compositionally biased region" description="Acidic residues" evidence="1">
    <location>
        <begin position="1734"/>
        <end position="1751"/>
    </location>
</feature>
<protein>
    <recommendedName>
        <fullName evidence="2">S1 motif domain-containing protein</fullName>
    </recommendedName>
</protein>
<feature type="compositionally biased region" description="Acidic residues" evidence="1">
    <location>
        <begin position="810"/>
        <end position="825"/>
    </location>
</feature>
<proteinExistence type="predicted"/>
<feature type="region of interest" description="Disordered" evidence="1">
    <location>
        <begin position="808"/>
        <end position="828"/>
    </location>
</feature>
<evidence type="ECO:0000259" key="2">
    <source>
        <dbReference type="PROSITE" id="PS50126"/>
    </source>
</evidence>
<evidence type="ECO:0000313" key="3">
    <source>
        <dbReference type="EMBL" id="VEU43270.1"/>
    </source>
</evidence>
<feature type="compositionally biased region" description="Basic and acidic residues" evidence="1">
    <location>
        <begin position="2042"/>
        <end position="2056"/>
    </location>
</feature>
<feature type="compositionally biased region" description="Basic and acidic residues" evidence="1">
    <location>
        <begin position="1768"/>
        <end position="1781"/>
    </location>
</feature>
<reference evidence="3 4" key="1">
    <citation type="submission" date="2019-01" db="EMBL/GenBank/DDBJ databases">
        <authorList>
            <person name="Ferrante I. M."/>
        </authorList>
    </citation>
    <scope>NUCLEOTIDE SEQUENCE [LARGE SCALE GENOMIC DNA]</scope>
    <source>
        <strain evidence="3 4">B856</strain>
    </source>
</reference>
<dbReference type="GO" id="GO:0003723">
    <property type="term" value="F:RNA binding"/>
    <property type="evidence" value="ECO:0007669"/>
    <property type="project" value="TreeGrafter"/>
</dbReference>
<dbReference type="GO" id="GO:0006364">
    <property type="term" value="P:rRNA processing"/>
    <property type="evidence" value="ECO:0007669"/>
    <property type="project" value="InterPro"/>
</dbReference>
<dbReference type="GO" id="GO:0032040">
    <property type="term" value="C:small-subunit processome"/>
    <property type="evidence" value="ECO:0007669"/>
    <property type="project" value="TreeGrafter"/>
</dbReference>
<gene>
    <name evidence="3" type="ORF">PSNMU_V1.4_AUG-EV-PASAV3_0103200</name>
</gene>
<accession>A0A448ZMJ9</accession>
<dbReference type="SUPFAM" id="SSF48452">
    <property type="entry name" value="TPR-like"/>
    <property type="match status" value="2"/>
</dbReference>
<dbReference type="Pfam" id="PF00575">
    <property type="entry name" value="S1"/>
    <property type="match status" value="2"/>
</dbReference>
<feature type="compositionally biased region" description="Acidic residues" evidence="1">
    <location>
        <begin position="1611"/>
        <end position="1636"/>
    </location>
</feature>
<feature type="domain" description="S1 motif" evidence="2">
    <location>
        <begin position="1535"/>
        <end position="1605"/>
    </location>
</feature>